<dbReference type="Pfam" id="PF13450">
    <property type="entry name" value="NAD_binding_8"/>
    <property type="match status" value="1"/>
</dbReference>
<organism evidence="8 9">
    <name type="scientific">Aeromicrobium choanae</name>
    <dbReference type="NCBI Taxonomy" id="1736691"/>
    <lineage>
        <taxon>Bacteria</taxon>
        <taxon>Bacillati</taxon>
        <taxon>Actinomycetota</taxon>
        <taxon>Actinomycetes</taxon>
        <taxon>Propionibacteriales</taxon>
        <taxon>Nocardioidaceae</taxon>
        <taxon>Aeromicrobium</taxon>
    </lineage>
</organism>
<dbReference type="PANTHER" id="PTHR43872:SF1">
    <property type="entry name" value="MONOOXYGENASE, PUTATIVE (AFU_ORTHOLOGUE AFUA_8G02570)-RELATED"/>
    <property type="match status" value="1"/>
</dbReference>
<evidence type="ECO:0000256" key="1">
    <source>
        <dbReference type="ARBA" id="ARBA00001974"/>
    </source>
</evidence>
<dbReference type="Gene3D" id="3.50.50.60">
    <property type="entry name" value="FAD/NAD(P)-binding domain"/>
    <property type="match status" value="2"/>
</dbReference>
<evidence type="ECO:0000256" key="3">
    <source>
        <dbReference type="ARBA" id="ARBA00022630"/>
    </source>
</evidence>
<dbReference type="GO" id="GO:0050660">
    <property type="term" value="F:flavin adenine dinucleotide binding"/>
    <property type="evidence" value="ECO:0007669"/>
    <property type="project" value="InterPro"/>
</dbReference>
<reference evidence="9" key="1">
    <citation type="submission" date="2017-02" db="EMBL/GenBank/DDBJ databases">
        <authorList>
            <person name="Varghese N."/>
            <person name="Submissions S."/>
        </authorList>
    </citation>
    <scope>NUCLEOTIDE SEQUENCE [LARGE SCALE GENOMIC DNA]</scope>
    <source>
        <strain evidence="9">9H-4</strain>
    </source>
</reference>
<evidence type="ECO:0000256" key="4">
    <source>
        <dbReference type="ARBA" id="ARBA00022827"/>
    </source>
</evidence>
<keyword evidence="6" id="KW-0560">Oxidoreductase</keyword>
<dbReference type="InterPro" id="IPR051820">
    <property type="entry name" value="FAD-binding_MO"/>
</dbReference>
<evidence type="ECO:0000256" key="2">
    <source>
        <dbReference type="ARBA" id="ARBA00010139"/>
    </source>
</evidence>
<comment type="cofactor">
    <cofactor evidence="1">
        <name>FAD</name>
        <dbReference type="ChEBI" id="CHEBI:57692"/>
    </cofactor>
</comment>
<dbReference type="Pfam" id="PF00743">
    <property type="entry name" value="FMO-like"/>
    <property type="match status" value="1"/>
</dbReference>
<dbReference type="OrthoDB" id="5168853at2"/>
<comment type="similarity">
    <text evidence="2">Belongs to the FAD-binding monooxygenase family.</text>
</comment>
<dbReference type="PANTHER" id="PTHR43872">
    <property type="entry name" value="MONOOXYGENASE, PUTATIVE (AFU_ORTHOLOGUE AFUA_8G02570)-RELATED"/>
    <property type="match status" value="1"/>
</dbReference>
<keyword evidence="4" id="KW-0274">FAD</keyword>
<evidence type="ECO:0000256" key="6">
    <source>
        <dbReference type="ARBA" id="ARBA00023002"/>
    </source>
</evidence>
<name>A0A1T4Z3E4_9ACTN</name>
<proteinExistence type="inferred from homology"/>
<keyword evidence="5" id="KW-0521">NADP</keyword>
<dbReference type="RefSeq" id="WP_078700219.1">
    <property type="nucleotide sequence ID" value="NZ_LT796768.1"/>
</dbReference>
<keyword evidence="3" id="KW-0285">Flavoprotein</keyword>
<keyword evidence="9" id="KW-1185">Reference proteome</keyword>
<protein>
    <submittedName>
        <fullName evidence="8">Predicted flavoprotein CzcO associated with the cation diffusion facilitator CzcD</fullName>
    </submittedName>
</protein>
<sequence length="491" mass="54064">MTDHVDVLIVGAGLSGIGAAYRLQERAPGRTYAVLEQRDAIGGTWDLFRYPGVRSDSDMYTLSFPFEPWTHPKAIADGDDIRHYLEATAAKHGITDRIRFGRRVTTAEWSSQDATWTVTSTVEDGSTEVVTASFLYLCSGYYSYEEGYTPDFPGLEDFEGQVVHPQFWPEDLDHAGKEVVVIGSGATAVTLLPSMAKDAAKVTMLQRTPTYVLSQPGSDPVANLARKVLPASLVHQVARLRYAVMTVGFYMFCRAFPKASRSILLGLTGKSMPGVDRASLTPPYKPWDQRLCVVPGGDLYKAVRDGSAAIVTDVITEFTPKGVALASGEHLDADIVVTATGLKLVALGQIDVSIDGVKVDPHELYTYKGQMFSGVPNLAWCVGYTNASWTLRADLTWKYVADYLNHLDAHGYAYGIPDPDSDFGHDARLLDLSSGYIARADELLPRSGARTPWKVRQNWFLDSWDARHTDLDEDMVWVRREDLPAAKPDVA</sequence>
<dbReference type="EMBL" id="LT796768">
    <property type="protein sequence ID" value="SKB08562.1"/>
    <property type="molecule type" value="Genomic_DNA"/>
</dbReference>
<dbReference type="InterPro" id="IPR020946">
    <property type="entry name" value="Flavin_mOase-like"/>
</dbReference>
<dbReference type="InterPro" id="IPR036188">
    <property type="entry name" value="FAD/NAD-bd_sf"/>
</dbReference>
<dbReference type="FunFam" id="3.50.50.60:FF:000228">
    <property type="entry name" value="FAD-containing monooxygenase EthA"/>
    <property type="match status" value="1"/>
</dbReference>
<evidence type="ECO:0000313" key="8">
    <source>
        <dbReference type="EMBL" id="SKB08562.1"/>
    </source>
</evidence>
<dbReference type="Proteomes" id="UP000191040">
    <property type="component" value="Chromosome I"/>
</dbReference>
<dbReference type="GO" id="GO:0050661">
    <property type="term" value="F:NADP binding"/>
    <property type="evidence" value="ECO:0007669"/>
    <property type="project" value="InterPro"/>
</dbReference>
<accession>A0A1T4Z3E4</accession>
<keyword evidence="7" id="KW-0503">Monooxygenase</keyword>
<dbReference type="PRINTS" id="PR00411">
    <property type="entry name" value="PNDRDTASEI"/>
</dbReference>
<gene>
    <name evidence="8" type="ORF">SAMN06295964_2223</name>
</gene>
<evidence type="ECO:0000256" key="5">
    <source>
        <dbReference type="ARBA" id="ARBA00022857"/>
    </source>
</evidence>
<evidence type="ECO:0000313" key="9">
    <source>
        <dbReference type="Proteomes" id="UP000191040"/>
    </source>
</evidence>
<dbReference type="GO" id="GO:0004499">
    <property type="term" value="F:N,N-dimethylaniline monooxygenase activity"/>
    <property type="evidence" value="ECO:0007669"/>
    <property type="project" value="InterPro"/>
</dbReference>
<dbReference type="AlphaFoldDB" id="A0A1T4Z3E4"/>
<dbReference type="STRING" id="1736691.SAMN06295964_2223"/>
<dbReference type="SUPFAM" id="SSF51905">
    <property type="entry name" value="FAD/NAD(P)-binding domain"/>
    <property type="match status" value="1"/>
</dbReference>
<evidence type="ECO:0000256" key="7">
    <source>
        <dbReference type="ARBA" id="ARBA00023033"/>
    </source>
</evidence>